<name>A0A2T0FLS9_9ASCO</name>
<feature type="compositionally biased region" description="Acidic residues" evidence="6">
    <location>
        <begin position="860"/>
        <end position="875"/>
    </location>
</feature>
<evidence type="ECO:0000256" key="2">
    <source>
        <dbReference type="ARBA" id="ARBA00022645"/>
    </source>
</evidence>
<evidence type="ECO:0000256" key="1">
    <source>
        <dbReference type="ARBA" id="ARBA00009431"/>
    </source>
</evidence>
<evidence type="ECO:0000313" key="9">
    <source>
        <dbReference type="Proteomes" id="UP000238350"/>
    </source>
</evidence>
<accession>A0A2T0FLS9</accession>
<evidence type="ECO:0000256" key="6">
    <source>
        <dbReference type="SAM" id="MobiDB-lite"/>
    </source>
</evidence>
<feature type="region of interest" description="Disordered" evidence="6">
    <location>
        <begin position="771"/>
        <end position="817"/>
    </location>
</feature>
<keyword evidence="3" id="KW-0645">Protease</keyword>
<feature type="region of interest" description="Disordered" evidence="6">
    <location>
        <begin position="854"/>
        <end position="946"/>
    </location>
</feature>
<evidence type="ECO:0000256" key="3">
    <source>
        <dbReference type="ARBA" id="ARBA00022670"/>
    </source>
</evidence>
<dbReference type="Gene3D" id="3.40.50.1820">
    <property type="entry name" value="alpha/beta hydrolase"/>
    <property type="match status" value="1"/>
</dbReference>
<dbReference type="OrthoDB" id="443318at2759"/>
<dbReference type="GO" id="GO:0006508">
    <property type="term" value="P:proteolysis"/>
    <property type="evidence" value="ECO:0007669"/>
    <property type="project" value="UniProtKB-KW"/>
</dbReference>
<feature type="region of interest" description="Disordered" evidence="6">
    <location>
        <begin position="563"/>
        <end position="589"/>
    </location>
</feature>
<dbReference type="RefSeq" id="XP_024665884.1">
    <property type="nucleotide sequence ID" value="XM_024810116.1"/>
</dbReference>
<comment type="similarity">
    <text evidence="1">Belongs to the peptidase S10 family.</text>
</comment>
<proteinExistence type="inferred from homology"/>
<feature type="compositionally biased region" description="Basic and acidic residues" evidence="6">
    <location>
        <begin position="882"/>
        <end position="891"/>
    </location>
</feature>
<dbReference type="GeneID" id="36517307"/>
<dbReference type="STRING" id="45607.A0A2T0FLS9"/>
<feature type="signal peptide" evidence="7">
    <location>
        <begin position="1"/>
        <end position="24"/>
    </location>
</feature>
<keyword evidence="4" id="KW-0378">Hydrolase</keyword>
<dbReference type="Pfam" id="PF00450">
    <property type="entry name" value="Peptidase_S10"/>
    <property type="match status" value="1"/>
</dbReference>
<gene>
    <name evidence="8" type="ORF">B9G98_03559</name>
</gene>
<dbReference type="AlphaFoldDB" id="A0A2T0FLS9"/>
<dbReference type="InterPro" id="IPR001563">
    <property type="entry name" value="Peptidase_S10"/>
</dbReference>
<dbReference type="Proteomes" id="UP000238350">
    <property type="component" value="Unassembled WGS sequence"/>
</dbReference>
<keyword evidence="2 8" id="KW-0121">Carboxypeptidase</keyword>
<dbReference type="InterPro" id="IPR029058">
    <property type="entry name" value="AB_hydrolase_fold"/>
</dbReference>
<evidence type="ECO:0000256" key="7">
    <source>
        <dbReference type="SAM" id="SignalP"/>
    </source>
</evidence>
<feature type="compositionally biased region" description="Basic and acidic residues" evidence="6">
    <location>
        <begin position="917"/>
        <end position="929"/>
    </location>
</feature>
<evidence type="ECO:0000256" key="5">
    <source>
        <dbReference type="ARBA" id="ARBA00023180"/>
    </source>
</evidence>
<evidence type="ECO:0000256" key="4">
    <source>
        <dbReference type="ARBA" id="ARBA00022801"/>
    </source>
</evidence>
<feature type="compositionally biased region" description="Basic and acidic residues" evidence="6">
    <location>
        <begin position="936"/>
        <end position="946"/>
    </location>
</feature>
<feature type="chain" id="PRO_5015550411" evidence="7">
    <location>
        <begin position="25"/>
        <end position="1021"/>
    </location>
</feature>
<dbReference type="Gene3D" id="1.10.287.410">
    <property type="match status" value="1"/>
</dbReference>
<protein>
    <submittedName>
        <fullName evidence="8">Carboxypeptidase Y A</fullName>
    </submittedName>
</protein>
<organism evidence="8 9">
    <name type="scientific">Wickerhamiella sorbophila</name>
    <dbReference type="NCBI Taxonomy" id="45607"/>
    <lineage>
        <taxon>Eukaryota</taxon>
        <taxon>Fungi</taxon>
        <taxon>Dikarya</taxon>
        <taxon>Ascomycota</taxon>
        <taxon>Saccharomycotina</taxon>
        <taxon>Dipodascomycetes</taxon>
        <taxon>Dipodascales</taxon>
        <taxon>Trichomonascaceae</taxon>
        <taxon>Wickerhamiella</taxon>
    </lineage>
</organism>
<sequence>MVWLLQSLLLFASAIAALAPVNHAMRSEFLLSEPLAMAIHGKSRVVGKQGLFYGVDGTLPYWLFDSQDSPSKDPVLIWIVNGNTISDIEAMALAVGPLCVTPGSVLTDNEYPLNSNANIVLLAHPGGFNIANSSIGDVLSGASSITRFVSLFTEKYPQYSYEQGIQLGAESFAARHVPIFAANLMSTADRPVNISSVILGNAFINPVKQYSSYFTANCVNNSINLGPETCTLLNQSVTTLLPQLEKCQVNPALPFCKDLVSDLQQNTVGPVISDVKNIYGFDINSAGQSRLEVIEAFQNKERSGKVPTNSMFHLYKDPTYLLSLSTDELIQPYEYMVQYILAAGIRMLVYSGENDMVYNSDGIYSWTSALKWTKQKFSVTEGVIYSQENALGTGFVKGGLTFVNVPDSGHLVTMDNTKVFRQMLSGWCHNEPFKTLLDVPSDTSDGDPIASDAALTTTSEKANLAPLLGLSIGVDVRATLEPVIITITSTMTETPYKSVITVFETFFQTRTLNGWHSKDLNGTATVPVPSVAFTTTDTVFILQPTTTTESFFTTLPPATLTVTDTTTVNPRSPITSQEPLPTYTSTDDIGETTEVPMVTIETVPTSSIDETAFFGSRTALNPSGNSVAPGALRPSESLFSNYPTASVLDPYVTATEQSQPVPTEVWTTASDFDTESASVPVMYSTFLPQTGNVPGVLPTSFVDSDIGSLSVMYPDQTSIPMGMPTMSLSTSMGSPFNEGGSAFSDAMPTGQPWDDQTTTIFRTDTIFSTIPSTVSNPAISAEEPLDDDPVETSPPVDASPTMTGSPNDDPDESQETLQWSTDQAELNFGKLHPAPAPLSQPTQLIGPEAVAGHQIIPGDIPDENEDLEQSSDEFEMTAVESDPPRPHDNDQSHANQGYTDDNIFNKQVPEEDEETDWERSEGTWDRGFDDDQDSDTWDRDTDSREDYDNCEEDHYYRSQFLDHISDHIDYAVNRLENGLDISTDSFEQGIDSAVDGVEDTMDKIENGLDFAMSKLRRLGRM</sequence>
<keyword evidence="7" id="KW-0732">Signal</keyword>
<feature type="compositionally biased region" description="Polar residues" evidence="6">
    <location>
        <begin position="892"/>
        <end position="905"/>
    </location>
</feature>
<keyword evidence="9" id="KW-1185">Reference proteome</keyword>
<evidence type="ECO:0000313" key="8">
    <source>
        <dbReference type="EMBL" id="PRT55939.1"/>
    </source>
</evidence>
<dbReference type="SUPFAM" id="SSF53474">
    <property type="entry name" value="alpha/beta-Hydrolases"/>
    <property type="match status" value="1"/>
</dbReference>
<comment type="caution">
    <text evidence="8">The sequence shown here is derived from an EMBL/GenBank/DDBJ whole genome shotgun (WGS) entry which is preliminary data.</text>
</comment>
<reference evidence="8 9" key="1">
    <citation type="submission" date="2017-04" db="EMBL/GenBank/DDBJ databases">
        <title>Genome sequencing of [Candida] sorbophila.</title>
        <authorList>
            <person name="Ahn J.O."/>
        </authorList>
    </citation>
    <scope>NUCLEOTIDE SEQUENCE [LARGE SCALE GENOMIC DNA]</scope>
    <source>
        <strain evidence="8 9">DS02</strain>
    </source>
</reference>
<dbReference type="EMBL" id="NDIQ01000022">
    <property type="protein sequence ID" value="PRT55939.1"/>
    <property type="molecule type" value="Genomic_DNA"/>
</dbReference>
<keyword evidence="5" id="KW-0325">Glycoprotein</keyword>
<dbReference type="GO" id="GO:0004185">
    <property type="term" value="F:serine-type carboxypeptidase activity"/>
    <property type="evidence" value="ECO:0007669"/>
    <property type="project" value="InterPro"/>
</dbReference>
<feature type="compositionally biased region" description="Polar residues" evidence="6">
    <location>
        <begin position="569"/>
        <end position="587"/>
    </location>
</feature>